<evidence type="ECO:0000313" key="2">
    <source>
        <dbReference type="Proteomes" id="UP000009138"/>
    </source>
</evidence>
<accession>I1CRL4</accession>
<dbReference type="STRING" id="246409.I1CRL4"/>
<dbReference type="VEuPathDB" id="FungiDB:RO3G_15805"/>
<organism evidence="1 2">
    <name type="scientific">Rhizopus delemar (strain RA 99-880 / ATCC MYA-4621 / FGSC 9543 / NRRL 43880)</name>
    <name type="common">Mucormycosis agent</name>
    <name type="synonym">Rhizopus arrhizus var. delemar</name>
    <dbReference type="NCBI Taxonomy" id="246409"/>
    <lineage>
        <taxon>Eukaryota</taxon>
        <taxon>Fungi</taxon>
        <taxon>Fungi incertae sedis</taxon>
        <taxon>Mucoromycota</taxon>
        <taxon>Mucoromycotina</taxon>
        <taxon>Mucoromycetes</taxon>
        <taxon>Mucorales</taxon>
        <taxon>Mucorineae</taxon>
        <taxon>Rhizopodaceae</taxon>
        <taxon>Rhizopus</taxon>
    </lineage>
</organism>
<dbReference type="InParanoid" id="I1CRL4"/>
<protein>
    <submittedName>
        <fullName evidence="1">Uncharacterized protein</fullName>
    </submittedName>
</protein>
<dbReference type="GeneID" id="93622770"/>
<dbReference type="OrthoDB" id="2262293at2759"/>
<dbReference type="RefSeq" id="XP_067526490.1">
    <property type="nucleotide sequence ID" value="XM_067670389.1"/>
</dbReference>
<keyword evidence="2" id="KW-1185">Reference proteome</keyword>
<dbReference type="EMBL" id="CH476748">
    <property type="protein sequence ID" value="EIE91094.1"/>
    <property type="molecule type" value="Genomic_DNA"/>
</dbReference>
<dbReference type="Proteomes" id="UP000009138">
    <property type="component" value="Unassembled WGS sequence"/>
</dbReference>
<sequence length="102" mass="12417">MTSFIHEDGLGNMIDEDGKDIIMMESDSHLFPVEMIMDYDQYMDLKPPERMAIMKTESDEEELNEPMTPNRKSYRYHKNVEKEELFFWCTRKMEILHLCWMR</sequence>
<dbReference type="AlphaFoldDB" id="I1CRL4"/>
<proteinExistence type="predicted"/>
<reference evidence="1 2" key="1">
    <citation type="journal article" date="2009" name="PLoS Genet.">
        <title>Genomic analysis of the basal lineage fungus Rhizopus oryzae reveals a whole-genome duplication.</title>
        <authorList>
            <person name="Ma L.-J."/>
            <person name="Ibrahim A.S."/>
            <person name="Skory C."/>
            <person name="Grabherr M.G."/>
            <person name="Burger G."/>
            <person name="Butler M."/>
            <person name="Elias M."/>
            <person name="Idnurm A."/>
            <person name="Lang B.F."/>
            <person name="Sone T."/>
            <person name="Abe A."/>
            <person name="Calvo S.E."/>
            <person name="Corrochano L.M."/>
            <person name="Engels R."/>
            <person name="Fu J."/>
            <person name="Hansberg W."/>
            <person name="Kim J.-M."/>
            <person name="Kodira C.D."/>
            <person name="Koehrsen M.J."/>
            <person name="Liu B."/>
            <person name="Miranda-Saavedra D."/>
            <person name="O'Leary S."/>
            <person name="Ortiz-Castellanos L."/>
            <person name="Poulter R."/>
            <person name="Rodriguez-Romero J."/>
            <person name="Ruiz-Herrera J."/>
            <person name="Shen Y.-Q."/>
            <person name="Zeng Q."/>
            <person name="Galagan J."/>
            <person name="Birren B.W."/>
            <person name="Cuomo C.A."/>
            <person name="Wickes B.L."/>
        </authorList>
    </citation>
    <scope>NUCLEOTIDE SEQUENCE [LARGE SCALE GENOMIC DNA]</scope>
    <source>
        <strain evidence="2">RA 99-880 / ATCC MYA-4621 / FGSC 9543 / NRRL 43880</strain>
    </source>
</reference>
<dbReference type="OMA" id="DSHMSPV"/>
<gene>
    <name evidence="1" type="ORF">RO3G_15805</name>
</gene>
<name>I1CRL4_RHIO9</name>
<evidence type="ECO:0000313" key="1">
    <source>
        <dbReference type="EMBL" id="EIE91094.1"/>
    </source>
</evidence>